<organism evidence="3 4">
    <name type="scientific">Cadophora malorum</name>
    <dbReference type="NCBI Taxonomy" id="108018"/>
    <lineage>
        <taxon>Eukaryota</taxon>
        <taxon>Fungi</taxon>
        <taxon>Dikarya</taxon>
        <taxon>Ascomycota</taxon>
        <taxon>Pezizomycotina</taxon>
        <taxon>Leotiomycetes</taxon>
        <taxon>Helotiales</taxon>
        <taxon>Ploettnerulaceae</taxon>
        <taxon>Cadophora</taxon>
    </lineage>
</organism>
<dbReference type="AlphaFoldDB" id="A0A8H7TJL3"/>
<dbReference type="EMBL" id="JAFJYH010000091">
    <property type="protein sequence ID" value="KAG4420111.1"/>
    <property type="molecule type" value="Genomic_DNA"/>
</dbReference>
<feature type="signal peptide" evidence="2">
    <location>
        <begin position="1"/>
        <end position="19"/>
    </location>
</feature>
<dbReference type="Proteomes" id="UP000664132">
    <property type="component" value="Unassembled WGS sequence"/>
</dbReference>
<gene>
    <name evidence="3" type="ORF">IFR04_006770</name>
</gene>
<evidence type="ECO:0000256" key="1">
    <source>
        <dbReference type="SAM" id="MobiDB-lite"/>
    </source>
</evidence>
<feature type="chain" id="PRO_5034868605" evidence="2">
    <location>
        <begin position="20"/>
        <end position="206"/>
    </location>
</feature>
<feature type="compositionally biased region" description="Polar residues" evidence="1">
    <location>
        <begin position="85"/>
        <end position="95"/>
    </location>
</feature>
<protein>
    <submittedName>
        <fullName evidence="3">Uncharacterized protein</fullName>
    </submittedName>
</protein>
<feature type="region of interest" description="Disordered" evidence="1">
    <location>
        <begin position="71"/>
        <end position="102"/>
    </location>
</feature>
<evidence type="ECO:0000256" key="2">
    <source>
        <dbReference type="SAM" id="SignalP"/>
    </source>
</evidence>
<dbReference type="OrthoDB" id="5362269at2759"/>
<evidence type="ECO:0000313" key="3">
    <source>
        <dbReference type="EMBL" id="KAG4420111.1"/>
    </source>
</evidence>
<dbReference type="PROSITE" id="PS51257">
    <property type="entry name" value="PROKAR_LIPOPROTEIN"/>
    <property type="match status" value="1"/>
</dbReference>
<evidence type="ECO:0000313" key="4">
    <source>
        <dbReference type="Proteomes" id="UP000664132"/>
    </source>
</evidence>
<name>A0A8H7TJL3_9HELO</name>
<accession>A0A8H7TJL3</accession>
<keyword evidence="4" id="KW-1185">Reference proteome</keyword>
<reference evidence="3" key="1">
    <citation type="submission" date="2021-02" db="EMBL/GenBank/DDBJ databases">
        <title>Genome sequence Cadophora malorum strain M34.</title>
        <authorList>
            <person name="Stefanovic E."/>
            <person name="Vu D."/>
            <person name="Scully C."/>
            <person name="Dijksterhuis J."/>
            <person name="Roader J."/>
            <person name="Houbraken J."/>
        </authorList>
    </citation>
    <scope>NUCLEOTIDE SEQUENCE</scope>
    <source>
        <strain evidence="3">M34</strain>
    </source>
</reference>
<proteinExistence type="predicted"/>
<sequence>MKTTTTFALVAAFASAALAQDPGPSPTASVGCEPHGDHWHCDGPVSASATLPSTTIPAVVTVIATTSSAVEDHDHEDEEHDHSAGTGSLAPSPTESVGCVPHGDHWDCDAPASAVTTGSGTATAVVTLAPSPTESIGCEPHGDHWDCEGPAVTSSAVAGGAANGTTSAALSATPSQTFVPSSGVVVKGSSVVTFAGVFALAVAFAL</sequence>
<keyword evidence="2" id="KW-0732">Signal</keyword>
<comment type="caution">
    <text evidence="3">The sequence shown here is derived from an EMBL/GenBank/DDBJ whole genome shotgun (WGS) entry which is preliminary data.</text>
</comment>